<dbReference type="Proteomes" id="UP000234789">
    <property type="component" value="Unassembled WGS sequence"/>
</dbReference>
<name>A0A2N5N2X3_9BACL</name>
<sequence length="54" mass="5187">MELALSPLLYPIAGARETPPAPAGGGQSGRPPKKPPHSCAGTGGAAKLKAPAAA</sequence>
<feature type="region of interest" description="Disordered" evidence="1">
    <location>
        <begin position="14"/>
        <end position="54"/>
    </location>
</feature>
<comment type="caution">
    <text evidence="2">The sequence shown here is derived from an EMBL/GenBank/DDBJ whole genome shotgun (WGS) entry which is preliminary data.</text>
</comment>
<protein>
    <submittedName>
        <fullName evidence="2">Uncharacterized protein</fullName>
    </submittedName>
</protein>
<feature type="compositionally biased region" description="Low complexity" evidence="1">
    <location>
        <begin position="45"/>
        <end position="54"/>
    </location>
</feature>
<accession>A0A2N5N2X3</accession>
<dbReference type="EMBL" id="NFEZ01000004">
    <property type="protein sequence ID" value="PLT44676.1"/>
    <property type="molecule type" value="Genomic_DNA"/>
</dbReference>
<dbReference type="AlphaFoldDB" id="A0A2N5N2X3"/>
<gene>
    <name evidence="2" type="ORF">B8V81_3107</name>
</gene>
<reference evidence="2 3" key="1">
    <citation type="submission" date="2017-05" db="EMBL/GenBank/DDBJ databases">
        <title>Functional genome analysis of Paenibacillus pasadenensis strain R16: insights on endophytic life style and antifungal activity.</title>
        <authorList>
            <person name="Passera A."/>
            <person name="Marcolungo L."/>
            <person name="Casati P."/>
            <person name="Brasca M."/>
            <person name="Quaglino F."/>
            <person name="Delledonne M."/>
        </authorList>
    </citation>
    <scope>NUCLEOTIDE SEQUENCE [LARGE SCALE GENOMIC DNA]</scope>
    <source>
        <strain evidence="2 3">R16</strain>
    </source>
</reference>
<organism evidence="2 3">
    <name type="scientific">Paenibacillus pasadenensis</name>
    <dbReference type="NCBI Taxonomy" id="217090"/>
    <lineage>
        <taxon>Bacteria</taxon>
        <taxon>Bacillati</taxon>
        <taxon>Bacillota</taxon>
        <taxon>Bacilli</taxon>
        <taxon>Bacillales</taxon>
        <taxon>Paenibacillaceae</taxon>
        <taxon>Paenibacillus</taxon>
    </lineage>
</organism>
<evidence type="ECO:0000256" key="1">
    <source>
        <dbReference type="SAM" id="MobiDB-lite"/>
    </source>
</evidence>
<evidence type="ECO:0000313" key="2">
    <source>
        <dbReference type="EMBL" id="PLT44676.1"/>
    </source>
</evidence>
<proteinExistence type="predicted"/>
<evidence type="ECO:0000313" key="3">
    <source>
        <dbReference type="Proteomes" id="UP000234789"/>
    </source>
</evidence>
<keyword evidence="3" id="KW-1185">Reference proteome</keyword>